<dbReference type="RefSeq" id="WP_150353173.1">
    <property type="nucleotide sequence ID" value="NZ_RZNZ01000001.1"/>
</dbReference>
<sequence length="120" mass="13446">MTVWNTVRVDRTGLVPSKHPIRLALISIPIIAILYWIDFGGSVEISLTNINGGKVIDAGGYLGPLNEWEIAYTHAIRLVVIICTIGATYMLRRRVSPSCRQLKVPWNIQLLPFIVGLFIF</sequence>
<dbReference type="Proteomes" id="UP000374630">
    <property type="component" value="Unassembled WGS sequence"/>
</dbReference>
<reference evidence="4 5" key="1">
    <citation type="journal article" date="2019" name="Syst. Appl. Microbiol.">
        <title>Characterization of Bifidobacterium species in feaces of the Egyptian fruit bat: Description of B. vespertilionis sp. nov. and B. rousetti sp. nov.</title>
        <authorList>
            <person name="Modesto M."/>
            <person name="Satti M."/>
            <person name="Watanabe K."/>
            <person name="Puglisi E."/>
            <person name="Morelli L."/>
            <person name="Huang C.-H."/>
            <person name="Liou J.-S."/>
            <person name="Miyashita M."/>
            <person name="Tamura T."/>
            <person name="Saito S."/>
            <person name="Mori K."/>
            <person name="Huang L."/>
            <person name="Sciavilla P."/>
            <person name="Sandri C."/>
            <person name="Spiezio C."/>
            <person name="Vitali F."/>
            <person name="Cavalieri D."/>
            <person name="Perpetuini G."/>
            <person name="Tofalo R."/>
            <person name="Bonetti A."/>
            <person name="Arita M."/>
            <person name="Mattarelli P."/>
        </authorList>
    </citation>
    <scope>NUCLEOTIDE SEQUENCE [LARGE SCALE GENOMIC DNA]</scope>
    <source>
        <strain evidence="2 5">RST16</strain>
        <strain evidence="3 4">RST8</strain>
    </source>
</reference>
<evidence type="ECO:0000313" key="5">
    <source>
        <dbReference type="Proteomes" id="UP000374630"/>
    </source>
</evidence>
<keyword evidence="1" id="KW-1133">Transmembrane helix</keyword>
<evidence type="ECO:0000256" key="1">
    <source>
        <dbReference type="SAM" id="Phobius"/>
    </source>
</evidence>
<keyword evidence="1" id="KW-0472">Membrane</keyword>
<keyword evidence="5" id="KW-1185">Reference proteome</keyword>
<dbReference type="EMBL" id="RZOA01000002">
    <property type="protein sequence ID" value="KAA8824439.1"/>
    <property type="molecule type" value="Genomic_DNA"/>
</dbReference>
<keyword evidence="1" id="KW-0812">Transmembrane</keyword>
<proteinExistence type="predicted"/>
<organism evidence="3 4">
    <name type="scientific">Bifidobacterium vespertilionis</name>
    <dbReference type="NCBI Taxonomy" id="2562524"/>
    <lineage>
        <taxon>Bacteria</taxon>
        <taxon>Bacillati</taxon>
        <taxon>Actinomycetota</taxon>
        <taxon>Actinomycetes</taxon>
        <taxon>Bifidobacteriales</taxon>
        <taxon>Bifidobacteriaceae</taxon>
        <taxon>Bifidobacterium</taxon>
    </lineage>
</organism>
<dbReference type="AlphaFoldDB" id="A0A5J5E5M0"/>
<dbReference type="EMBL" id="RZNZ01000001">
    <property type="protein sequence ID" value="KAA8822499.1"/>
    <property type="molecule type" value="Genomic_DNA"/>
</dbReference>
<evidence type="ECO:0000313" key="2">
    <source>
        <dbReference type="EMBL" id="KAA8822499.1"/>
    </source>
</evidence>
<evidence type="ECO:0000313" key="4">
    <source>
        <dbReference type="Proteomes" id="UP000345527"/>
    </source>
</evidence>
<feature type="transmembrane region" description="Helical" evidence="1">
    <location>
        <begin position="70"/>
        <end position="91"/>
    </location>
</feature>
<feature type="transmembrane region" description="Helical" evidence="1">
    <location>
        <begin position="21"/>
        <end position="37"/>
    </location>
</feature>
<evidence type="ECO:0000313" key="3">
    <source>
        <dbReference type="EMBL" id="KAA8824439.1"/>
    </source>
</evidence>
<gene>
    <name evidence="3" type="ORF">EM848_01095</name>
    <name evidence="2" type="ORF">EMO90_00430</name>
</gene>
<comment type="caution">
    <text evidence="3">The sequence shown here is derived from an EMBL/GenBank/DDBJ whole genome shotgun (WGS) entry which is preliminary data.</text>
</comment>
<dbReference type="Proteomes" id="UP000345527">
    <property type="component" value="Unassembled WGS sequence"/>
</dbReference>
<protein>
    <submittedName>
        <fullName evidence="3">Uncharacterized protein</fullName>
    </submittedName>
</protein>
<accession>A0A5J5E5M0</accession>
<name>A0A5J5E5M0_9BIFI</name>